<evidence type="ECO:0000313" key="4">
    <source>
        <dbReference type="EMBL" id="TKB99689.1"/>
    </source>
</evidence>
<feature type="domain" description="SGNH hydrolase-type esterase" evidence="3">
    <location>
        <begin position="28"/>
        <end position="220"/>
    </location>
</feature>
<dbReference type="CDD" id="cd01821">
    <property type="entry name" value="Rhamnogalacturan_acetylesterase_like"/>
    <property type="match status" value="1"/>
</dbReference>
<dbReference type="PANTHER" id="PTHR43695:SF1">
    <property type="entry name" value="RHAMNOGALACTURONAN ACETYLESTERASE"/>
    <property type="match status" value="1"/>
</dbReference>
<dbReference type="Pfam" id="PF13472">
    <property type="entry name" value="Lipase_GDSL_2"/>
    <property type="match status" value="1"/>
</dbReference>
<dbReference type="PANTHER" id="PTHR43695">
    <property type="entry name" value="PUTATIVE (AFU_ORTHOLOGUE AFUA_2G17250)-RELATED"/>
    <property type="match status" value="1"/>
</dbReference>
<reference evidence="4 5" key="1">
    <citation type="submission" date="2019-04" db="EMBL/GenBank/DDBJ databases">
        <title>Pedobacter sp. AR-2-6 sp. nov., isolated from Arctic soil.</title>
        <authorList>
            <person name="Dahal R.H."/>
            <person name="Kim D.-U."/>
        </authorList>
    </citation>
    <scope>NUCLEOTIDE SEQUENCE [LARGE SCALE GENOMIC DNA]</scope>
    <source>
        <strain evidence="4 5">AR-2-6</strain>
    </source>
</reference>
<accession>A0A4U1C3A4</accession>
<dbReference type="EMBL" id="SWBO01000006">
    <property type="protein sequence ID" value="TKB99689.1"/>
    <property type="molecule type" value="Genomic_DNA"/>
</dbReference>
<proteinExistence type="inferred from homology"/>
<dbReference type="RefSeq" id="WP_136877382.1">
    <property type="nucleotide sequence ID" value="NZ_SWBO01000006.1"/>
</dbReference>
<keyword evidence="2" id="KW-0378">Hydrolase</keyword>
<dbReference type="InterPro" id="IPR013830">
    <property type="entry name" value="SGNH_hydro"/>
</dbReference>
<keyword evidence="5" id="KW-1185">Reference proteome</keyword>
<evidence type="ECO:0000256" key="1">
    <source>
        <dbReference type="ARBA" id="ARBA00008668"/>
    </source>
</evidence>
<dbReference type="InterPro" id="IPR036514">
    <property type="entry name" value="SGNH_hydro_sf"/>
</dbReference>
<dbReference type="OrthoDB" id="9807041at2"/>
<dbReference type="InterPro" id="IPR037459">
    <property type="entry name" value="RhgT-like"/>
</dbReference>
<comment type="similarity">
    <text evidence="1">Belongs to the 'GDSL' lipolytic enzyme family.</text>
</comment>
<dbReference type="Proteomes" id="UP000310477">
    <property type="component" value="Unassembled WGS sequence"/>
</dbReference>
<protein>
    <submittedName>
        <fullName evidence="4">Rhamnogalacturonan acetylesterase</fullName>
    </submittedName>
</protein>
<sequence>MYKLLLVLFLNLITYTLPNQKPIVVYIIGDSTAANKTPNAFPEIGWGMELGSFFNEKVQIDNRALNGRSTKSFINEKRWDAILTTLKQGDYVLIQFGHNDEKIDKPTVGTSLAEYKANLIKFVQETQAKKAQTILLTPIMRRSFSDGVFKDTHQGYPDVVRKLADSLQIPLIDMHRKTEKLIVDLGEKSSKELFNHVDVGHVNYPAGKKDDTHLSPKGAKIIASLVIDGINELYIPLGKQIKKTGKVMRK</sequence>
<evidence type="ECO:0000313" key="5">
    <source>
        <dbReference type="Proteomes" id="UP000310477"/>
    </source>
</evidence>
<dbReference type="SUPFAM" id="SSF52266">
    <property type="entry name" value="SGNH hydrolase"/>
    <property type="match status" value="1"/>
</dbReference>
<dbReference type="AlphaFoldDB" id="A0A4U1C3A4"/>
<organism evidence="4 5">
    <name type="scientific">Pedobacter cryotolerans</name>
    <dbReference type="NCBI Taxonomy" id="2571270"/>
    <lineage>
        <taxon>Bacteria</taxon>
        <taxon>Pseudomonadati</taxon>
        <taxon>Bacteroidota</taxon>
        <taxon>Sphingobacteriia</taxon>
        <taxon>Sphingobacteriales</taxon>
        <taxon>Sphingobacteriaceae</taxon>
        <taxon>Pedobacter</taxon>
    </lineage>
</organism>
<evidence type="ECO:0000256" key="2">
    <source>
        <dbReference type="ARBA" id="ARBA00022801"/>
    </source>
</evidence>
<evidence type="ECO:0000259" key="3">
    <source>
        <dbReference type="Pfam" id="PF13472"/>
    </source>
</evidence>
<name>A0A4U1C3A4_9SPHI</name>
<comment type="caution">
    <text evidence="4">The sequence shown here is derived from an EMBL/GenBank/DDBJ whole genome shotgun (WGS) entry which is preliminary data.</text>
</comment>
<dbReference type="GO" id="GO:0016788">
    <property type="term" value="F:hydrolase activity, acting on ester bonds"/>
    <property type="evidence" value="ECO:0007669"/>
    <property type="project" value="UniProtKB-ARBA"/>
</dbReference>
<dbReference type="Gene3D" id="3.40.50.1110">
    <property type="entry name" value="SGNH hydrolase"/>
    <property type="match status" value="1"/>
</dbReference>
<gene>
    <name evidence="4" type="ORF">FA045_12340</name>
</gene>